<dbReference type="PANTHER" id="PTHR14969:SF13">
    <property type="entry name" value="AT30094P"/>
    <property type="match status" value="1"/>
</dbReference>
<feature type="transmembrane region" description="Helical" evidence="1">
    <location>
        <begin position="35"/>
        <end position="55"/>
    </location>
</feature>
<dbReference type="PANTHER" id="PTHR14969">
    <property type="entry name" value="SPHINGOSINE-1-PHOSPHATE PHOSPHOHYDROLASE"/>
    <property type="match status" value="1"/>
</dbReference>
<dbReference type="Pfam" id="PF01569">
    <property type="entry name" value="PAP2"/>
    <property type="match status" value="1"/>
</dbReference>
<keyword evidence="4" id="KW-1185">Reference proteome</keyword>
<keyword evidence="1" id="KW-0812">Transmembrane</keyword>
<evidence type="ECO:0000313" key="3">
    <source>
        <dbReference type="EMBL" id="RAY13054.1"/>
    </source>
</evidence>
<dbReference type="AlphaFoldDB" id="A0A365H1S3"/>
<keyword evidence="1" id="KW-1133">Transmembrane helix</keyword>
<keyword evidence="1" id="KW-0472">Membrane</keyword>
<proteinExistence type="predicted"/>
<feature type="transmembrane region" description="Helical" evidence="1">
    <location>
        <begin position="169"/>
        <end position="188"/>
    </location>
</feature>
<feature type="transmembrane region" description="Helical" evidence="1">
    <location>
        <begin position="132"/>
        <end position="149"/>
    </location>
</feature>
<protein>
    <recommendedName>
        <fullName evidence="2">Phosphatidic acid phosphatase type 2/haloperoxidase domain-containing protein</fullName>
    </recommendedName>
</protein>
<dbReference type="EMBL" id="QLYX01000010">
    <property type="protein sequence ID" value="RAY13054.1"/>
    <property type="molecule type" value="Genomic_DNA"/>
</dbReference>
<dbReference type="Proteomes" id="UP000251891">
    <property type="component" value="Unassembled WGS sequence"/>
</dbReference>
<evidence type="ECO:0000256" key="1">
    <source>
        <dbReference type="SAM" id="Phobius"/>
    </source>
</evidence>
<feature type="transmembrane region" description="Helical" evidence="1">
    <location>
        <begin position="106"/>
        <end position="125"/>
    </location>
</feature>
<dbReference type="SUPFAM" id="SSF48317">
    <property type="entry name" value="Acid phosphatase/Vanadium-dependent haloperoxidase"/>
    <property type="match status" value="1"/>
</dbReference>
<reference evidence="3 4" key="1">
    <citation type="submission" date="2018-06" db="EMBL/GenBank/DDBJ databases">
        <title>Actinomadura craniellae sp. nov. isolated from marine sponge Craniella sp.</title>
        <authorList>
            <person name="Li L."/>
            <person name="Xu Q.H."/>
            <person name="Lin H.W."/>
            <person name="Lu Y.H."/>
        </authorList>
    </citation>
    <scope>NUCLEOTIDE SEQUENCE [LARGE SCALE GENOMIC DNA]</scope>
    <source>
        <strain evidence="3 4">LHW63021</strain>
    </source>
</reference>
<dbReference type="Gene3D" id="1.20.144.10">
    <property type="entry name" value="Phosphatidic acid phosphatase type 2/haloperoxidase"/>
    <property type="match status" value="1"/>
</dbReference>
<feature type="domain" description="Phosphatidic acid phosphatase type 2/haloperoxidase" evidence="2">
    <location>
        <begin position="33"/>
        <end position="148"/>
    </location>
</feature>
<dbReference type="OrthoDB" id="9801622at2"/>
<feature type="transmembrane region" description="Helical" evidence="1">
    <location>
        <begin position="6"/>
        <end position="28"/>
    </location>
</feature>
<sequence>MLTHFMHAVSFLGSAAFYVPVFVVLLWCVRPRFGAGALVTVLLGSALNALLQLSLQDPRPYWTDRDVTALEAQTSFGMPSGHAQGAMIAWGYLAARWPFGARLRPWATGTAVVLVLLVGVSRVYLGQHTPEQVAAGWTTGALLLAAVLWSEPRVLAWWRARPLTTQFGLVAGVAAAFLAPAALTVRWLEGWQMPAAWRQAIVAAGGTGGPVTADRCALATGTLCGALVGLSWLYRRGGFAAAGPPARRLLRLPVGLAGSLAAGTFVLLPGPEPVLIFCAQALVGLWFTAGAPETFRHLRLAAPAVPPAPAPERAPV</sequence>
<dbReference type="RefSeq" id="WP_111869749.1">
    <property type="nucleotide sequence ID" value="NZ_QLYX01000010.1"/>
</dbReference>
<accession>A0A365H1S3</accession>
<comment type="caution">
    <text evidence="3">The sequence shown here is derived from an EMBL/GenBank/DDBJ whole genome shotgun (WGS) entry which is preliminary data.</text>
</comment>
<dbReference type="InterPro" id="IPR000326">
    <property type="entry name" value="PAP2/HPO"/>
</dbReference>
<organism evidence="3 4">
    <name type="scientific">Actinomadura craniellae</name>
    <dbReference type="NCBI Taxonomy" id="2231787"/>
    <lineage>
        <taxon>Bacteria</taxon>
        <taxon>Bacillati</taxon>
        <taxon>Actinomycetota</taxon>
        <taxon>Actinomycetes</taxon>
        <taxon>Streptosporangiales</taxon>
        <taxon>Thermomonosporaceae</taxon>
        <taxon>Actinomadura</taxon>
    </lineage>
</organism>
<evidence type="ECO:0000313" key="4">
    <source>
        <dbReference type="Proteomes" id="UP000251891"/>
    </source>
</evidence>
<evidence type="ECO:0000259" key="2">
    <source>
        <dbReference type="SMART" id="SM00014"/>
    </source>
</evidence>
<dbReference type="InterPro" id="IPR036938">
    <property type="entry name" value="PAP2/HPO_sf"/>
</dbReference>
<name>A0A365H1S3_9ACTN</name>
<dbReference type="SMART" id="SM00014">
    <property type="entry name" value="acidPPc"/>
    <property type="match status" value="1"/>
</dbReference>
<gene>
    <name evidence="3" type="ORF">DPM19_21355</name>
</gene>